<dbReference type="EMBL" id="CP138895">
    <property type="protein sequence ID" value="WPK24069.1"/>
    <property type="molecule type" value="Genomic_DNA"/>
</dbReference>
<evidence type="ECO:0000259" key="5">
    <source>
        <dbReference type="Pfam" id="PF07992"/>
    </source>
</evidence>
<keyword evidence="7" id="KW-1185">Reference proteome</keyword>
<keyword evidence="2" id="KW-0285">Flavoprotein</keyword>
<dbReference type="GeneID" id="88172391"/>
<evidence type="ECO:0000313" key="7">
    <source>
        <dbReference type="Proteomes" id="UP001338582"/>
    </source>
</evidence>
<dbReference type="GO" id="GO:0005737">
    <property type="term" value="C:cytoplasm"/>
    <property type="evidence" value="ECO:0007669"/>
    <property type="project" value="TreeGrafter"/>
</dbReference>
<gene>
    <name evidence="6" type="ORF">PUMCH_001325</name>
</gene>
<proteinExistence type="inferred from homology"/>
<keyword evidence="3" id="KW-0274">FAD</keyword>
<evidence type="ECO:0000256" key="3">
    <source>
        <dbReference type="ARBA" id="ARBA00022827"/>
    </source>
</evidence>
<evidence type="ECO:0000256" key="1">
    <source>
        <dbReference type="ARBA" id="ARBA00006442"/>
    </source>
</evidence>
<evidence type="ECO:0000313" key="6">
    <source>
        <dbReference type="EMBL" id="WPK24069.1"/>
    </source>
</evidence>
<evidence type="ECO:0000256" key="2">
    <source>
        <dbReference type="ARBA" id="ARBA00022630"/>
    </source>
</evidence>
<reference evidence="6 7" key="1">
    <citation type="submission" date="2023-10" db="EMBL/GenBank/DDBJ databases">
        <title>Draft Genome Sequence of Candida saopaulonensis from a very Premature Infant with Sepsis.</title>
        <authorList>
            <person name="Ning Y."/>
            <person name="Dai R."/>
            <person name="Xiao M."/>
            <person name="Xu Y."/>
            <person name="Yan Q."/>
            <person name="Zhang L."/>
        </authorList>
    </citation>
    <scope>NUCLEOTIDE SEQUENCE [LARGE SCALE GENOMIC DNA]</scope>
    <source>
        <strain evidence="6 7">19XY460</strain>
    </source>
</reference>
<dbReference type="PANTHER" id="PTHR43735">
    <property type="entry name" value="APOPTOSIS-INDUCING FACTOR 1"/>
    <property type="match status" value="1"/>
</dbReference>
<sequence>MSTASGPNVVIIGGSYAALHAATIVAGLPKVGTITLISQSPSAFFNIGAPKLLTQPNYFPAFLVPVADQLVTNTSNKATLVLGLVNNIDLSAKKILVINQANTMVTYSYDIVIVATGFLTAFAGFGVNNDIAATQNAISNTGQALKTAKTVAVIGGDDYGVQTAGGIAETFLQAKVTFFSLMTAPMIDKGLSAKATKKLNALKVDIINNVKASGDPSTGIVTYPDGTTAQFDIVINCFLNTPNTSFLPASVLDKSNSVVTRGLQIKGFEDSAFAFGDIVSGSPKTLLDLRMAQSPILQQSLKTVAASFPKSSGNTIPTYKPYKSLTIVPIGAKGGVGKWGIFPIPSFAISLIYNYMAGLAQVLFQ</sequence>
<dbReference type="Pfam" id="PF07992">
    <property type="entry name" value="Pyr_redox_2"/>
    <property type="match status" value="1"/>
</dbReference>
<comment type="similarity">
    <text evidence="1">Belongs to the FAD-dependent oxidoreductase family.</text>
</comment>
<dbReference type="AlphaFoldDB" id="A0AAX4H752"/>
<accession>A0AAX4H752</accession>
<feature type="domain" description="FAD/NAD(P)-binding" evidence="5">
    <location>
        <begin position="8"/>
        <end position="285"/>
    </location>
</feature>
<dbReference type="PANTHER" id="PTHR43735:SF3">
    <property type="entry name" value="FERROPTOSIS SUPPRESSOR PROTEIN 1"/>
    <property type="match status" value="1"/>
</dbReference>
<dbReference type="InterPro" id="IPR023753">
    <property type="entry name" value="FAD/NAD-binding_dom"/>
</dbReference>
<protein>
    <recommendedName>
        <fullName evidence="5">FAD/NAD(P)-binding domain-containing protein</fullName>
    </recommendedName>
</protein>
<dbReference type="Gene3D" id="3.50.50.100">
    <property type="match status" value="1"/>
</dbReference>
<dbReference type="Proteomes" id="UP001338582">
    <property type="component" value="Chromosome 2"/>
</dbReference>
<dbReference type="KEGG" id="asau:88172391"/>
<dbReference type="GO" id="GO:0050660">
    <property type="term" value="F:flavin adenine dinucleotide binding"/>
    <property type="evidence" value="ECO:0007669"/>
    <property type="project" value="TreeGrafter"/>
</dbReference>
<dbReference type="PRINTS" id="PR00368">
    <property type="entry name" value="FADPNR"/>
</dbReference>
<dbReference type="SUPFAM" id="SSF51905">
    <property type="entry name" value="FAD/NAD(P)-binding domain"/>
    <property type="match status" value="1"/>
</dbReference>
<keyword evidence="4" id="KW-0560">Oxidoreductase</keyword>
<dbReference type="RefSeq" id="XP_062876453.1">
    <property type="nucleotide sequence ID" value="XM_063020383.1"/>
</dbReference>
<dbReference type="GO" id="GO:0004174">
    <property type="term" value="F:electron-transferring-flavoprotein dehydrogenase activity"/>
    <property type="evidence" value="ECO:0007669"/>
    <property type="project" value="TreeGrafter"/>
</dbReference>
<organism evidence="6 7">
    <name type="scientific">Australozyma saopauloensis</name>
    <dbReference type="NCBI Taxonomy" id="291208"/>
    <lineage>
        <taxon>Eukaryota</taxon>
        <taxon>Fungi</taxon>
        <taxon>Dikarya</taxon>
        <taxon>Ascomycota</taxon>
        <taxon>Saccharomycotina</taxon>
        <taxon>Pichiomycetes</taxon>
        <taxon>Metschnikowiaceae</taxon>
        <taxon>Australozyma</taxon>
    </lineage>
</organism>
<evidence type="ECO:0000256" key="4">
    <source>
        <dbReference type="ARBA" id="ARBA00023002"/>
    </source>
</evidence>
<name>A0AAX4H752_9ASCO</name>
<dbReference type="InterPro" id="IPR036188">
    <property type="entry name" value="FAD/NAD-bd_sf"/>
</dbReference>